<dbReference type="AlphaFoldDB" id="A0A1H9YHX2"/>
<evidence type="ECO:0000313" key="2">
    <source>
        <dbReference type="Proteomes" id="UP000199800"/>
    </source>
</evidence>
<accession>A0A1H9YHX2</accession>
<evidence type="ECO:0000313" key="1">
    <source>
        <dbReference type="EMBL" id="SES68624.1"/>
    </source>
</evidence>
<sequence length="145" mass="16571">MINEIIQGIVNALDANFNKNSDVYDIYTEEIKQGLQEPCFFIQCINPSSNLFRDNRYKSTNQFCIQYFPADKLHKQRECNSVSEELNSILEYITVSGNLIRGSNTHSEFAGDVLSYFVDYNCFTVKQVQQSPSMGTLQANTSIVR</sequence>
<organism evidence="1 2">
    <name type="scientific">[Clostridium] polysaccharolyticum</name>
    <dbReference type="NCBI Taxonomy" id="29364"/>
    <lineage>
        <taxon>Bacteria</taxon>
        <taxon>Bacillati</taxon>
        <taxon>Bacillota</taxon>
        <taxon>Clostridia</taxon>
        <taxon>Lachnospirales</taxon>
        <taxon>Lachnospiraceae</taxon>
    </lineage>
</organism>
<dbReference type="RefSeq" id="WP_334292350.1">
    <property type="nucleotide sequence ID" value="NZ_FOHN01000002.1"/>
</dbReference>
<reference evidence="1 2" key="1">
    <citation type="submission" date="2016-10" db="EMBL/GenBank/DDBJ databases">
        <authorList>
            <person name="de Groot N.N."/>
        </authorList>
    </citation>
    <scope>NUCLEOTIDE SEQUENCE [LARGE SCALE GENOMIC DNA]</scope>
    <source>
        <strain evidence="1 2">DSM 1801</strain>
    </source>
</reference>
<keyword evidence="2" id="KW-1185">Reference proteome</keyword>
<proteinExistence type="predicted"/>
<dbReference type="Pfam" id="PF20765">
    <property type="entry name" value="Phage_tail_terminator_8"/>
    <property type="match status" value="1"/>
</dbReference>
<protein>
    <submittedName>
        <fullName evidence="1">Uncharacterized protein</fullName>
    </submittedName>
</protein>
<dbReference type="EMBL" id="FOHN01000002">
    <property type="protein sequence ID" value="SES68624.1"/>
    <property type="molecule type" value="Genomic_DNA"/>
</dbReference>
<dbReference type="Proteomes" id="UP000199800">
    <property type="component" value="Unassembled WGS sequence"/>
</dbReference>
<dbReference type="STRING" id="29364.SAMN04487772_10230"/>
<gene>
    <name evidence="1" type="ORF">SAMN04487772_10230</name>
</gene>
<dbReference type="InterPro" id="IPR049254">
    <property type="entry name" value="Phage_tail_terminator"/>
</dbReference>
<name>A0A1H9YHX2_9FIRM</name>